<dbReference type="PROSITE" id="PS50105">
    <property type="entry name" value="SAM_DOMAIN"/>
    <property type="match status" value="2"/>
</dbReference>
<evidence type="ECO:0000256" key="1">
    <source>
        <dbReference type="SAM" id="Coils"/>
    </source>
</evidence>
<evidence type="ECO:0000313" key="5">
    <source>
        <dbReference type="Proteomes" id="UP001153620"/>
    </source>
</evidence>
<dbReference type="PANTHER" id="PTHR12776:SF1">
    <property type="entry name" value="KAZRIN"/>
    <property type="match status" value="1"/>
</dbReference>
<feature type="domain" description="SAM" evidence="3">
    <location>
        <begin position="582"/>
        <end position="639"/>
    </location>
</feature>
<keyword evidence="5" id="KW-1185">Reference proteome</keyword>
<reference evidence="4" key="1">
    <citation type="submission" date="2022-01" db="EMBL/GenBank/DDBJ databases">
        <authorList>
            <person name="King R."/>
        </authorList>
    </citation>
    <scope>NUCLEOTIDE SEQUENCE</scope>
</reference>
<organism evidence="4 5">
    <name type="scientific">Chironomus riparius</name>
    <dbReference type="NCBI Taxonomy" id="315576"/>
    <lineage>
        <taxon>Eukaryota</taxon>
        <taxon>Metazoa</taxon>
        <taxon>Ecdysozoa</taxon>
        <taxon>Arthropoda</taxon>
        <taxon>Hexapoda</taxon>
        <taxon>Insecta</taxon>
        <taxon>Pterygota</taxon>
        <taxon>Neoptera</taxon>
        <taxon>Endopterygota</taxon>
        <taxon>Diptera</taxon>
        <taxon>Nematocera</taxon>
        <taxon>Chironomoidea</taxon>
        <taxon>Chironomidae</taxon>
        <taxon>Chironominae</taxon>
        <taxon>Chironomus</taxon>
    </lineage>
</organism>
<feature type="domain" description="SAM" evidence="3">
    <location>
        <begin position="497"/>
        <end position="563"/>
    </location>
</feature>
<dbReference type="Gene3D" id="1.10.150.50">
    <property type="entry name" value="Transcription Factor, Ets-1"/>
    <property type="match status" value="3"/>
</dbReference>
<feature type="compositionally biased region" description="Basic and acidic residues" evidence="2">
    <location>
        <begin position="61"/>
        <end position="100"/>
    </location>
</feature>
<dbReference type="InterPro" id="IPR001660">
    <property type="entry name" value="SAM"/>
</dbReference>
<feature type="compositionally biased region" description="Polar residues" evidence="2">
    <location>
        <begin position="818"/>
        <end position="835"/>
    </location>
</feature>
<dbReference type="AlphaFoldDB" id="A0A9N9WQB5"/>
<gene>
    <name evidence="4" type="ORF">CHIRRI_LOCUS3845</name>
</gene>
<dbReference type="PANTHER" id="PTHR12776">
    <property type="entry name" value="KAZRIN-RELATED"/>
    <property type="match status" value="1"/>
</dbReference>
<feature type="compositionally biased region" description="Basic and acidic residues" evidence="2">
    <location>
        <begin position="108"/>
        <end position="128"/>
    </location>
</feature>
<reference evidence="4" key="2">
    <citation type="submission" date="2022-10" db="EMBL/GenBank/DDBJ databases">
        <authorList>
            <consortium name="ENA_rothamsted_submissions"/>
            <consortium name="culmorum"/>
            <person name="King R."/>
        </authorList>
    </citation>
    <scope>NUCLEOTIDE SEQUENCE</scope>
</reference>
<feature type="region of interest" description="Disordered" evidence="2">
    <location>
        <begin position="812"/>
        <end position="846"/>
    </location>
</feature>
<dbReference type="OrthoDB" id="6430345at2759"/>
<accession>A0A9N9WQB5</accession>
<evidence type="ECO:0000256" key="2">
    <source>
        <dbReference type="SAM" id="MobiDB-lite"/>
    </source>
</evidence>
<feature type="region of interest" description="Disordered" evidence="2">
    <location>
        <begin position="1"/>
        <end position="159"/>
    </location>
</feature>
<dbReference type="Pfam" id="PF07647">
    <property type="entry name" value="SAM_2"/>
    <property type="match status" value="1"/>
</dbReference>
<dbReference type="Pfam" id="PF25986">
    <property type="entry name" value="Kazrin"/>
    <property type="match status" value="1"/>
</dbReference>
<dbReference type="InterPro" id="IPR037614">
    <property type="entry name" value="Kazrin"/>
</dbReference>
<dbReference type="InterPro" id="IPR013761">
    <property type="entry name" value="SAM/pointed_sf"/>
</dbReference>
<name>A0A9N9WQB5_9DIPT</name>
<proteinExistence type="predicted"/>
<feature type="coiled-coil region" evidence="1">
    <location>
        <begin position="260"/>
        <end position="287"/>
    </location>
</feature>
<dbReference type="InterPro" id="IPR059089">
    <property type="entry name" value="Kazrin_N"/>
</dbReference>
<dbReference type="Pfam" id="PF00536">
    <property type="entry name" value="SAM_1"/>
    <property type="match status" value="2"/>
</dbReference>
<dbReference type="Proteomes" id="UP001153620">
    <property type="component" value="Chromosome 1"/>
</dbReference>
<protein>
    <recommendedName>
        <fullName evidence="3">SAM domain-containing protein</fullName>
    </recommendedName>
</protein>
<feature type="region of interest" description="Disordered" evidence="2">
    <location>
        <begin position="319"/>
        <end position="340"/>
    </location>
</feature>
<sequence>MKEKAEPPPPPRRNLTSISNSTSSEKTAITTTTTPPEAPQSNGVVVDVSINNNNNSSSTDKSPDAKGDKDMATTTKSPDETKVLKDKEQSINSIEPKERVSGNQSHSPLKDNENAIARNKNDNEKSDDATGTTSTGVDQVDIIDGKSPTTNAAVESESSKIERLENELRIAKELIQSLKAERKKLRSDKNDLLQQVKHLCSSLQEKEQELRNFIRKFDQRLRDSESTTAKSSTDNEHDRWTLMKHAHEEAERSLALAAQLNIKDIQLQRMEQQLLEARRQLSGCISEQDQNISIISPSGAMGMMNHGCDENEGIAPGNYHHERGSYSADSGVRTSDRESAAGDLNLSDGACDNDILAIDSDSISLISSHHNMNQYGKEYISPSVSPMNTLAMERNDQQMMYFNRQAQQQLDIPMDLETSTAMSRRFKNKPFNSLVGRSSRGGAWGSISRVFARTKNRNKAASIQSCDEFQWNPISEESYAEKIKLLREASNMPIELWRSPQIAAWLEIGLGMPKDCIRFCSENVKSGKVLLELTDAELESGLGATHPMHRKKLRLAIEEQRRPDMIRYPLIGQLGHSWVALEWLHELGLSQYSESFMHSLVDARMLDTLSKKELEKYLGVTRKFHQASIVHGIHLLRLMKYDRQSLAMRRLQSESENIDPMLWTNQRFIRWVRSIDLGEFADNLRNSGVHGGLVVLESSFTGETMASALGISPSKNIVRRHLITEFDSLILPSRKNLSQGIRGGGGVISSYDRHGNNTLSKGYYVNPNGKAFKAGSLQSPTHSYSSSEGGNYAIMDNRIKMEAPNDISNRYSAPLNYDESSSNRNSVTGSVNNRRSAPEFLTDHNS</sequence>
<keyword evidence="1" id="KW-0175">Coiled coil</keyword>
<dbReference type="EMBL" id="OU895877">
    <property type="protein sequence ID" value="CAG9800908.1"/>
    <property type="molecule type" value="Genomic_DNA"/>
</dbReference>
<feature type="compositionally biased region" description="Low complexity" evidence="2">
    <location>
        <begin position="21"/>
        <end position="58"/>
    </location>
</feature>
<evidence type="ECO:0000259" key="3">
    <source>
        <dbReference type="PROSITE" id="PS50105"/>
    </source>
</evidence>
<dbReference type="SMART" id="SM00454">
    <property type="entry name" value="SAM"/>
    <property type="match status" value="3"/>
</dbReference>
<dbReference type="SUPFAM" id="SSF47769">
    <property type="entry name" value="SAM/Pointed domain"/>
    <property type="match status" value="2"/>
</dbReference>
<evidence type="ECO:0000313" key="4">
    <source>
        <dbReference type="EMBL" id="CAG9800908.1"/>
    </source>
</evidence>